<dbReference type="Pfam" id="PF07690">
    <property type="entry name" value="MFS_1"/>
    <property type="match status" value="1"/>
</dbReference>
<feature type="region of interest" description="Disordered" evidence="6">
    <location>
        <begin position="409"/>
        <end position="428"/>
    </location>
</feature>
<evidence type="ECO:0000313" key="9">
    <source>
        <dbReference type="EMBL" id="AOP46699.1"/>
    </source>
</evidence>
<evidence type="ECO:0000256" key="4">
    <source>
        <dbReference type="ARBA" id="ARBA00022989"/>
    </source>
</evidence>
<feature type="transmembrane region" description="Helical" evidence="7">
    <location>
        <begin position="46"/>
        <end position="69"/>
    </location>
</feature>
<gene>
    <name evidence="9" type="ORF">SL103_11010</name>
</gene>
<feature type="transmembrane region" description="Helical" evidence="7">
    <location>
        <begin position="289"/>
        <end position="307"/>
    </location>
</feature>
<evidence type="ECO:0000313" key="10">
    <source>
        <dbReference type="Proteomes" id="UP000094094"/>
    </source>
</evidence>
<feature type="transmembrane region" description="Helical" evidence="7">
    <location>
        <begin position="313"/>
        <end position="335"/>
    </location>
</feature>
<dbReference type="Gene3D" id="1.20.1250.20">
    <property type="entry name" value="MFS general substrate transporter like domains"/>
    <property type="match status" value="1"/>
</dbReference>
<keyword evidence="10" id="KW-1185">Reference proteome</keyword>
<feature type="transmembrane region" description="Helical" evidence="7">
    <location>
        <begin position="382"/>
        <end position="401"/>
    </location>
</feature>
<dbReference type="PANTHER" id="PTHR23513">
    <property type="entry name" value="INTEGRAL MEMBRANE EFFLUX PROTEIN-RELATED"/>
    <property type="match status" value="1"/>
</dbReference>
<dbReference type="PANTHER" id="PTHR23513:SF6">
    <property type="entry name" value="MAJOR FACILITATOR SUPERFAMILY ASSOCIATED DOMAIN-CONTAINING PROTEIN"/>
    <property type="match status" value="1"/>
</dbReference>
<dbReference type="OrthoDB" id="9815525at2"/>
<feature type="transmembrane region" description="Helical" evidence="7">
    <location>
        <begin position="221"/>
        <end position="240"/>
    </location>
</feature>
<name>A0A1D7VIW7_9ACTN</name>
<dbReference type="KEGG" id="slc:SL103_11010"/>
<reference evidence="9 10" key="1">
    <citation type="submission" date="2016-09" db="EMBL/GenBank/DDBJ databases">
        <title>Complete genome sequencing of Streptomyces lydicus 103 and metabolic pathways analysis of antibiotic biosynthesis.</title>
        <authorList>
            <person name="Jia N."/>
            <person name="Ding M.-Z."/>
            <person name="Gao F."/>
            <person name="Yuan Y.-J."/>
        </authorList>
    </citation>
    <scope>NUCLEOTIDE SEQUENCE [LARGE SCALE GENOMIC DNA]</scope>
    <source>
        <strain evidence="9 10">103</strain>
    </source>
</reference>
<feature type="transmembrane region" description="Helical" evidence="7">
    <location>
        <begin position="252"/>
        <end position="277"/>
    </location>
</feature>
<evidence type="ECO:0000256" key="7">
    <source>
        <dbReference type="SAM" id="Phobius"/>
    </source>
</evidence>
<feature type="domain" description="Major facilitator superfamily (MFS) profile" evidence="8">
    <location>
        <begin position="220"/>
        <end position="428"/>
    </location>
</feature>
<proteinExistence type="predicted"/>
<keyword evidence="4 7" id="KW-1133">Transmembrane helix</keyword>
<sequence length="428" mass="43665">MSGLLRRHRDFRLLWCGETAGKFGAAVTGVAMPLVAVATLHASTFAVGLLSACGWLPWLLIGLPVGVWVDRVRRRPLMLAAAAVSLLLFAAVPVLARAGGLNLGLLIAVALLTGAAAVVFQTAYSAYLPTLLAPADRAEGNAKLHGSASAAQIVGQGAAGLLAQLAGAVNGLFANAATFLVALLCLLGIRHREPRPATRDGAPRALRREVAEGLRLVAGDVWFRTMTLFGAASNLALMGYQSLAAVFLVREVGLPAGAVGGLLALASTGGIAGAFAVRRTAGRLGTARAVLFFELGVPCLALLIPLTTSGAGALLYVAGSFGVSAGVVAGNILKVSFQQDYCPPPLLGRLVASSAFLNYGTLPLGALLGGALGAALGVRTAMWIMTAGVPLAALILLFSPVRTVRELPARRAEPGPGAERDQAVGDPV</sequence>
<comment type="subcellular location">
    <subcellularLocation>
        <location evidence="1">Cell membrane</location>
        <topology evidence="1">Multi-pass membrane protein</topology>
    </subcellularLocation>
</comment>
<organism evidence="9 10">
    <name type="scientific">Streptomyces lydicus</name>
    <dbReference type="NCBI Taxonomy" id="47763"/>
    <lineage>
        <taxon>Bacteria</taxon>
        <taxon>Bacillati</taxon>
        <taxon>Actinomycetota</taxon>
        <taxon>Actinomycetes</taxon>
        <taxon>Kitasatosporales</taxon>
        <taxon>Streptomycetaceae</taxon>
        <taxon>Streptomyces</taxon>
    </lineage>
</organism>
<evidence type="ECO:0000256" key="1">
    <source>
        <dbReference type="ARBA" id="ARBA00004651"/>
    </source>
</evidence>
<dbReference type="InterPro" id="IPR036259">
    <property type="entry name" value="MFS_trans_sf"/>
</dbReference>
<dbReference type="AlphaFoldDB" id="A0A1D7VIW7"/>
<evidence type="ECO:0000256" key="3">
    <source>
        <dbReference type="ARBA" id="ARBA00022692"/>
    </source>
</evidence>
<dbReference type="InterPro" id="IPR011701">
    <property type="entry name" value="MFS"/>
</dbReference>
<feature type="transmembrane region" description="Helical" evidence="7">
    <location>
        <begin position="172"/>
        <end position="189"/>
    </location>
</feature>
<dbReference type="Proteomes" id="UP000094094">
    <property type="component" value="Chromosome"/>
</dbReference>
<dbReference type="GO" id="GO:0022857">
    <property type="term" value="F:transmembrane transporter activity"/>
    <property type="evidence" value="ECO:0007669"/>
    <property type="project" value="InterPro"/>
</dbReference>
<keyword evidence="2" id="KW-1003">Cell membrane</keyword>
<evidence type="ECO:0000256" key="2">
    <source>
        <dbReference type="ARBA" id="ARBA00022475"/>
    </source>
</evidence>
<keyword evidence="5 7" id="KW-0472">Membrane</keyword>
<evidence type="ECO:0000259" key="8">
    <source>
        <dbReference type="PROSITE" id="PS50850"/>
    </source>
</evidence>
<dbReference type="InterPro" id="IPR020846">
    <property type="entry name" value="MFS_dom"/>
</dbReference>
<feature type="transmembrane region" description="Helical" evidence="7">
    <location>
        <begin position="76"/>
        <end position="96"/>
    </location>
</feature>
<keyword evidence="3 7" id="KW-0812">Transmembrane</keyword>
<feature type="transmembrane region" description="Helical" evidence="7">
    <location>
        <begin position="102"/>
        <end position="127"/>
    </location>
</feature>
<dbReference type="PROSITE" id="PS50850">
    <property type="entry name" value="MFS"/>
    <property type="match status" value="1"/>
</dbReference>
<accession>A0A1D7VIW7</accession>
<evidence type="ECO:0000256" key="5">
    <source>
        <dbReference type="ARBA" id="ARBA00023136"/>
    </source>
</evidence>
<dbReference type="RefSeq" id="WP_069568683.1">
    <property type="nucleotide sequence ID" value="NZ_CP017157.1"/>
</dbReference>
<evidence type="ECO:0000256" key="6">
    <source>
        <dbReference type="SAM" id="MobiDB-lite"/>
    </source>
</evidence>
<feature type="transmembrane region" description="Helical" evidence="7">
    <location>
        <begin position="356"/>
        <end position="376"/>
    </location>
</feature>
<protein>
    <submittedName>
        <fullName evidence="9">MFS transporter</fullName>
    </submittedName>
</protein>
<dbReference type="EMBL" id="CP017157">
    <property type="protein sequence ID" value="AOP46699.1"/>
    <property type="molecule type" value="Genomic_DNA"/>
</dbReference>
<dbReference type="CDD" id="cd06173">
    <property type="entry name" value="MFS_MefA_like"/>
    <property type="match status" value="1"/>
</dbReference>
<dbReference type="GO" id="GO:0005886">
    <property type="term" value="C:plasma membrane"/>
    <property type="evidence" value="ECO:0007669"/>
    <property type="project" value="UniProtKB-SubCell"/>
</dbReference>
<dbReference type="SUPFAM" id="SSF103473">
    <property type="entry name" value="MFS general substrate transporter"/>
    <property type="match status" value="1"/>
</dbReference>